<comment type="subcellular location">
    <subcellularLocation>
        <location evidence="1">Secreted</location>
    </subcellularLocation>
</comment>
<reference evidence="10 11" key="1">
    <citation type="submission" date="2024-08" db="EMBL/GenBank/DDBJ databases">
        <authorList>
            <person name="Will J Nash"/>
            <person name="Angela Man"/>
            <person name="Seanna McTaggart"/>
            <person name="Kendall Baker"/>
            <person name="Tom Barker"/>
            <person name="Leah Catchpole"/>
            <person name="Alex Durrant"/>
            <person name="Karim Gharbi"/>
            <person name="Naomi Irish"/>
            <person name="Gemy Kaithakottil"/>
            <person name="Debby Ku"/>
            <person name="Aaliyah Providence"/>
            <person name="Felix Shaw"/>
            <person name="David Swarbreck"/>
            <person name="Chris Watkins"/>
            <person name="Ann M. McCartney"/>
            <person name="Giulio Formenti"/>
            <person name="Alice Mouton"/>
            <person name="Noel Vella"/>
            <person name="Bjorn M von Reumont"/>
            <person name="Adriana Vella"/>
            <person name="Wilfried Haerty"/>
        </authorList>
    </citation>
    <scope>NUCLEOTIDE SEQUENCE [LARGE SCALE GENOMIC DNA]</scope>
</reference>
<accession>A0ABP1N3P7</accession>
<feature type="domain" description="CHRD" evidence="9">
    <location>
        <begin position="214"/>
        <end position="346"/>
    </location>
</feature>
<evidence type="ECO:0000256" key="6">
    <source>
        <dbReference type="ARBA" id="ARBA00023180"/>
    </source>
</evidence>
<evidence type="ECO:0000256" key="2">
    <source>
        <dbReference type="ARBA" id="ARBA00007156"/>
    </source>
</evidence>
<dbReference type="PROSITE" id="PS50184">
    <property type="entry name" value="VWFC_2"/>
    <property type="match status" value="2"/>
</dbReference>
<keyword evidence="3 7" id="KW-0217">Developmental protein</keyword>
<comment type="caution">
    <text evidence="10">The sequence shown here is derived from an EMBL/GenBank/DDBJ whole genome shotgun (WGS) entry which is preliminary data.</text>
</comment>
<dbReference type="SUPFAM" id="SSF57603">
    <property type="entry name" value="FnI-like domain"/>
    <property type="match status" value="4"/>
</dbReference>
<feature type="domain" description="VWFC" evidence="8">
    <location>
        <begin position="753"/>
        <end position="815"/>
    </location>
</feature>
<keyword evidence="6" id="KW-0325">Glycoprotein</keyword>
<feature type="domain" description="CHRD" evidence="9">
    <location>
        <begin position="348"/>
        <end position="479"/>
    </location>
</feature>
<protein>
    <recommendedName>
        <fullName evidence="12">Dorsal-ventral patterning protein Sog</fullName>
    </recommendedName>
</protein>
<dbReference type="PROSITE" id="PS50933">
    <property type="entry name" value="CHRD"/>
    <property type="match status" value="2"/>
</dbReference>
<evidence type="ECO:0000256" key="4">
    <source>
        <dbReference type="ARBA" id="ARBA00022525"/>
    </source>
</evidence>
<keyword evidence="11" id="KW-1185">Reference proteome</keyword>
<dbReference type="Gene3D" id="6.20.200.20">
    <property type="match status" value="1"/>
</dbReference>
<dbReference type="InterPro" id="IPR052278">
    <property type="entry name" value="Chordin-like_regulators"/>
</dbReference>
<evidence type="ECO:0000256" key="1">
    <source>
        <dbReference type="ARBA" id="ARBA00004613"/>
    </source>
</evidence>
<dbReference type="PROSITE" id="PS01208">
    <property type="entry name" value="VWFC_1"/>
    <property type="match status" value="1"/>
</dbReference>
<name>A0ABP1N3P7_XYLVO</name>
<keyword evidence="5" id="KW-0677">Repeat</keyword>
<dbReference type="Pfam" id="PF00093">
    <property type="entry name" value="VWC"/>
    <property type="match status" value="4"/>
</dbReference>
<dbReference type="Proteomes" id="UP001642520">
    <property type="component" value="Unassembled WGS sequence"/>
</dbReference>
<evidence type="ECO:0000313" key="11">
    <source>
        <dbReference type="Proteomes" id="UP001642520"/>
    </source>
</evidence>
<dbReference type="InterPro" id="IPR016353">
    <property type="entry name" value="Chordin"/>
</dbReference>
<sequence>MVPRKPFILRTRRPERFRSFCATATLPLAPFAGRCLGTGERGVASFSAHSTRVHLDAPLRGMNLLRLSPGLFTRVHAPRGILNCRTKLITGARPIRFNAFHAVWMEGCGGENQLLAECTFGKQIRELGSTWFADLGPPFGIMYCIKCECIPVQKKRRIVARVHCRNIKNECPELTCKEPVLLPGRCCKSCPGDFSTDIVQDLPAQLTSEEEERSLKHFGTLLTGRTSQALRRDEPSPTSMYNSAYNYLATGRFTFHRKNLYYSFYLSTTTPRPRSIQFVDGSGSILEEQTIDPIGGVYQNATGKLCGVWRRVPRDYRKLLREEHLHVSFIWEPSATLTGQLSRYRALSTEQYSSLLEPTMGVDRSLMSGAGATAIVSASSASAPSIHVSLVFNGVFLPNDVSEVPLIVQLEHLEKDYVVLREEIVVKKPSNELNFGEVRSALSGADLRLLTRGKLSISIMSRKDPQALRLAGIVGPRVNCEMYQTLLLSETPSAASGLAWAFLDRAGSLRYGVQLIGLEEESPLVTLVDESGKRHTELEDLTPFLIDGLANGSLERPGPRFLEPLFNGELSVVAASHVGSKLRGRLLQRPVADARDTTAPVLLRRLSQEPVQPGPVGLIWTAVDLDCSLHYELEIAGFPQTSPTNGHEPRTFRLYLETMPLLAQGAPVARRLLEEFTGYVLEGSVTGLTPVELYRIESGIGFLEVTDNQAEKILKARFKTRAPLSCLPHYADNDVASVVAYNLQPPRSDIETGACFHETRFYDEGTQWTSNTDPCSMCHCYRGLAQCDPVPCPTLTCAEGKQLKPAPGHCCPICSSPGINTNATGKNISSVTRGCTLAGQFHLPGASWHPYLPPVGFDTCAVCTCDPVTLEVKCPRVQCPPLDCDEKIAFRPSKKACCRQCPATTPSTANAGVGGDTTRLPRDQAAPSTKRTAQEILAAGGCKYPLGGPYENGMEWHPRIHSHGEMKCVKCRCKNGEVRCDRKRCPRALCNTIAHQMKRGEYVADGDDCCTVQCRRARRHHRNNHHPARHSVTPRELS</sequence>
<dbReference type="InterPro" id="IPR010895">
    <property type="entry name" value="CHRD"/>
</dbReference>
<comment type="similarity">
    <text evidence="2 7">Belongs to the chordin family.</text>
</comment>
<organism evidence="10 11">
    <name type="scientific">Xylocopa violacea</name>
    <name type="common">Violet carpenter bee</name>
    <name type="synonym">Apis violacea</name>
    <dbReference type="NCBI Taxonomy" id="135666"/>
    <lineage>
        <taxon>Eukaryota</taxon>
        <taxon>Metazoa</taxon>
        <taxon>Ecdysozoa</taxon>
        <taxon>Arthropoda</taxon>
        <taxon>Hexapoda</taxon>
        <taxon>Insecta</taxon>
        <taxon>Pterygota</taxon>
        <taxon>Neoptera</taxon>
        <taxon>Endopterygota</taxon>
        <taxon>Hymenoptera</taxon>
        <taxon>Apocrita</taxon>
        <taxon>Aculeata</taxon>
        <taxon>Apoidea</taxon>
        <taxon>Anthophila</taxon>
        <taxon>Apidae</taxon>
        <taxon>Xylocopa</taxon>
        <taxon>Xylocopa</taxon>
    </lineage>
</organism>
<keyword evidence="4" id="KW-0964">Secreted</keyword>
<evidence type="ECO:0000256" key="5">
    <source>
        <dbReference type="ARBA" id="ARBA00022737"/>
    </source>
</evidence>
<evidence type="ECO:0000259" key="8">
    <source>
        <dbReference type="PROSITE" id="PS50184"/>
    </source>
</evidence>
<dbReference type="SMART" id="SM00214">
    <property type="entry name" value="VWC"/>
    <property type="match status" value="4"/>
</dbReference>
<dbReference type="PANTHER" id="PTHR46526:SF1">
    <property type="entry name" value="CHORDIN"/>
    <property type="match status" value="1"/>
</dbReference>
<dbReference type="SMART" id="SM00754">
    <property type="entry name" value="CHRD"/>
    <property type="match status" value="3"/>
</dbReference>
<dbReference type="PANTHER" id="PTHR46526">
    <property type="entry name" value="CHORDIN"/>
    <property type="match status" value="1"/>
</dbReference>
<dbReference type="InterPro" id="IPR001007">
    <property type="entry name" value="VWF_dom"/>
</dbReference>
<feature type="domain" description="VWFC" evidence="8">
    <location>
        <begin position="940"/>
        <end position="1015"/>
    </location>
</feature>
<evidence type="ECO:0000313" key="10">
    <source>
        <dbReference type="EMBL" id="CAL7935606.1"/>
    </source>
</evidence>
<dbReference type="PIRSF" id="PIRSF002496">
    <property type="entry name" value="Chordin"/>
    <property type="match status" value="1"/>
</dbReference>
<evidence type="ECO:0000259" key="9">
    <source>
        <dbReference type="PROSITE" id="PS50933"/>
    </source>
</evidence>
<gene>
    <name evidence="10" type="ORF">XYLVIOL_LOCUS1700</name>
</gene>
<proteinExistence type="inferred from homology"/>
<dbReference type="EMBL" id="CAXAJV020001284">
    <property type="protein sequence ID" value="CAL7935606.1"/>
    <property type="molecule type" value="Genomic_DNA"/>
</dbReference>
<evidence type="ECO:0008006" key="12">
    <source>
        <dbReference type="Google" id="ProtNLM"/>
    </source>
</evidence>
<evidence type="ECO:0000256" key="7">
    <source>
        <dbReference type="PIRNR" id="PIRNR002496"/>
    </source>
</evidence>
<evidence type="ECO:0000256" key="3">
    <source>
        <dbReference type="ARBA" id="ARBA00022473"/>
    </source>
</evidence>